<dbReference type="OrthoDB" id="1435143at2"/>
<dbReference type="STRING" id="1121097.GCA_000428125_00915"/>
<accession>A0A069D4P9</accession>
<dbReference type="EMBL" id="BAJS01000017">
    <property type="protein sequence ID" value="GAK37276.1"/>
    <property type="molecule type" value="Genomic_DNA"/>
</dbReference>
<evidence type="ECO:0000313" key="1">
    <source>
        <dbReference type="EMBL" id="GAK37276.1"/>
    </source>
</evidence>
<proteinExistence type="predicted"/>
<dbReference type="Proteomes" id="UP000027601">
    <property type="component" value="Unassembled WGS sequence"/>
</dbReference>
<dbReference type="AlphaFoldDB" id="A0A069D4P9"/>
<keyword evidence="2" id="KW-1185">Reference proteome</keyword>
<name>A0A069D4P9_9BACE</name>
<gene>
    <name evidence="1" type="ORF">JCM15093_2518</name>
</gene>
<reference evidence="1 2" key="1">
    <citation type="journal article" date="2015" name="Microbes Environ.">
        <title>Distribution and evolution of nitrogen fixation genes in the phylum bacteroidetes.</title>
        <authorList>
            <person name="Inoue J."/>
            <person name="Oshima K."/>
            <person name="Suda W."/>
            <person name="Sakamoto M."/>
            <person name="Iino T."/>
            <person name="Noda S."/>
            <person name="Hongoh Y."/>
            <person name="Hattori M."/>
            <person name="Ohkuma M."/>
        </authorList>
    </citation>
    <scope>NUCLEOTIDE SEQUENCE [LARGE SCALE GENOMIC DNA]</scope>
    <source>
        <strain evidence="1 2">JCM 15093</strain>
    </source>
</reference>
<organism evidence="1 2">
    <name type="scientific">Bacteroides graminisolvens DSM 19988 = JCM 15093</name>
    <dbReference type="NCBI Taxonomy" id="1121097"/>
    <lineage>
        <taxon>Bacteria</taxon>
        <taxon>Pseudomonadati</taxon>
        <taxon>Bacteroidota</taxon>
        <taxon>Bacteroidia</taxon>
        <taxon>Bacteroidales</taxon>
        <taxon>Bacteroidaceae</taxon>
        <taxon>Bacteroides</taxon>
    </lineage>
</organism>
<dbReference type="RefSeq" id="WP_024996989.1">
    <property type="nucleotide sequence ID" value="NZ_BAJS01000017.1"/>
</dbReference>
<sequence>MSVYVDDKFRINIFLDTNILIDVLDGTFTNLNHSINFLISSDFVTLKSSHYVMFEMVENRKWNHFAKEVVRHTGTIESVRKKYNWKINGIKYSDHKENIQQKVLIEKEKIVRDFTIIWEENVLHNELLAPTLDLCLESTISREDSLVLLSSVFPKERQKEEQVLLMSRDKEFNKSCNEIDIKSIFSKHDIYVPEMIKTGCLFCNKYPKQINLNASNQHTKSEIEQFWKQKIIETIVNKNKESFLGYTYSFKLVAGKDCVFFKLAKKTFLHNNIGLIIIGKDLDFIYSTYVISDFWNNEKIDNYPLVDDNNELPISFKPYDKDDKGNMIEFQNLNLLSKMREKGNLVFVNDDL</sequence>
<evidence type="ECO:0008006" key="3">
    <source>
        <dbReference type="Google" id="ProtNLM"/>
    </source>
</evidence>
<protein>
    <recommendedName>
        <fullName evidence="3">PIN domain-containing protein</fullName>
    </recommendedName>
</protein>
<comment type="caution">
    <text evidence="1">The sequence shown here is derived from an EMBL/GenBank/DDBJ whole genome shotgun (WGS) entry which is preliminary data.</text>
</comment>
<evidence type="ECO:0000313" key="2">
    <source>
        <dbReference type="Proteomes" id="UP000027601"/>
    </source>
</evidence>
<dbReference type="eggNOG" id="ENOG5033UCH">
    <property type="taxonomic scope" value="Bacteria"/>
</dbReference>